<dbReference type="SUPFAM" id="SSF54277">
    <property type="entry name" value="CAD &amp; PB1 domains"/>
    <property type="match status" value="1"/>
</dbReference>
<dbReference type="Pfam" id="PF00564">
    <property type="entry name" value="PB1"/>
    <property type="match status" value="1"/>
</dbReference>
<feature type="domain" description="PB1" evidence="3">
    <location>
        <begin position="50"/>
        <end position="136"/>
    </location>
</feature>
<keyword evidence="2" id="KW-1133">Transmembrane helix</keyword>
<evidence type="ECO:0000256" key="2">
    <source>
        <dbReference type="SAM" id="Phobius"/>
    </source>
</evidence>
<keyword evidence="2" id="KW-0472">Membrane</keyword>
<dbReference type="Gene3D" id="3.10.20.90">
    <property type="entry name" value="Phosphatidylinositol 3-kinase Catalytic Subunit, Chain A, domain 1"/>
    <property type="match status" value="1"/>
</dbReference>
<evidence type="ECO:0000259" key="3">
    <source>
        <dbReference type="PROSITE" id="PS51745"/>
    </source>
</evidence>
<dbReference type="InParanoid" id="A0A1Q3BD35"/>
<dbReference type="CDD" id="cd06409">
    <property type="entry name" value="PB1_MUG70"/>
    <property type="match status" value="1"/>
</dbReference>
<dbReference type="AlphaFoldDB" id="A0A1Q3BD35"/>
<protein>
    <submittedName>
        <fullName evidence="4">PB1 domain-containing protein</fullName>
    </submittedName>
</protein>
<proteinExistence type="predicted"/>
<organism evidence="4 5">
    <name type="scientific">Cephalotus follicularis</name>
    <name type="common">Albany pitcher plant</name>
    <dbReference type="NCBI Taxonomy" id="3775"/>
    <lineage>
        <taxon>Eukaryota</taxon>
        <taxon>Viridiplantae</taxon>
        <taxon>Streptophyta</taxon>
        <taxon>Embryophyta</taxon>
        <taxon>Tracheophyta</taxon>
        <taxon>Spermatophyta</taxon>
        <taxon>Magnoliopsida</taxon>
        <taxon>eudicotyledons</taxon>
        <taxon>Gunneridae</taxon>
        <taxon>Pentapetalae</taxon>
        <taxon>rosids</taxon>
        <taxon>fabids</taxon>
        <taxon>Oxalidales</taxon>
        <taxon>Cephalotaceae</taxon>
        <taxon>Cephalotus</taxon>
    </lineage>
</organism>
<dbReference type="OrthoDB" id="418595at2759"/>
<accession>A0A1Q3BD35</accession>
<dbReference type="SMART" id="SM00666">
    <property type="entry name" value="PB1"/>
    <property type="match status" value="1"/>
</dbReference>
<evidence type="ECO:0000313" key="4">
    <source>
        <dbReference type="EMBL" id="GAV65931.1"/>
    </source>
</evidence>
<name>A0A1Q3BD35_CEPFO</name>
<dbReference type="InterPro" id="IPR000270">
    <property type="entry name" value="PB1_dom"/>
</dbReference>
<dbReference type="InterPro" id="IPR053793">
    <property type="entry name" value="PB1-like"/>
</dbReference>
<keyword evidence="5" id="KW-1185">Reference proteome</keyword>
<reference evidence="5" key="1">
    <citation type="submission" date="2016-04" db="EMBL/GenBank/DDBJ databases">
        <title>Cephalotus genome sequencing.</title>
        <authorList>
            <person name="Fukushima K."/>
            <person name="Hasebe M."/>
            <person name="Fang X."/>
        </authorList>
    </citation>
    <scope>NUCLEOTIDE SEQUENCE [LARGE SCALE GENOMIC DNA]</scope>
    <source>
        <strain evidence="5">cv. St1</strain>
    </source>
</reference>
<sequence length="184" mass="20243">MANTMMQKFWDSALALDPVDDYDTHSEMSTHMASDGTEQGKFTYPSLGLGNSFAFKFKDLKGRVHRLSCGTENIDELLSSVMQRIGAVNDQDGPQLLYEDDEGDKVLLASDTDLIGAISHARSVGLKVLRLHLDFSDTSKQTRADSSKTTVHRSGWVSFNSCILAGAVVMTSIGFLVYIKRSKL</sequence>
<evidence type="ECO:0000313" key="5">
    <source>
        <dbReference type="Proteomes" id="UP000187406"/>
    </source>
</evidence>
<comment type="caution">
    <text evidence="4">The sequence shown here is derived from an EMBL/GenBank/DDBJ whole genome shotgun (WGS) entry which is preliminary data.</text>
</comment>
<dbReference type="EMBL" id="BDDD01000444">
    <property type="protein sequence ID" value="GAV65931.1"/>
    <property type="molecule type" value="Genomic_DNA"/>
</dbReference>
<feature type="transmembrane region" description="Helical" evidence="2">
    <location>
        <begin position="156"/>
        <end position="179"/>
    </location>
</feature>
<gene>
    <name evidence="4" type="ORF">CFOL_v3_09443</name>
</gene>
<comment type="subunit">
    <text evidence="1">Homodimers and heterodimers.</text>
</comment>
<dbReference type="PROSITE" id="PS51745">
    <property type="entry name" value="PB1"/>
    <property type="match status" value="1"/>
</dbReference>
<dbReference type="STRING" id="3775.A0A1Q3BD35"/>
<dbReference type="Proteomes" id="UP000187406">
    <property type="component" value="Unassembled WGS sequence"/>
</dbReference>
<keyword evidence="2" id="KW-0812">Transmembrane</keyword>
<evidence type="ECO:0000256" key="1">
    <source>
        <dbReference type="ARBA" id="ARBA00011726"/>
    </source>
</evidence>